<keyword evidence="5" id="KW-1185">Reference proteome</keyword>
<dbReference type="InterPro" id="IPR051052">
    <property type="entry name" value="Diverse_substrate_MTase"/>
</dbReference>
<evidence type="ECO:0000313" key="4">
    <source>
        <dbReference type="EMBL" id="VVD34544.1"/>
    </source>
</evidence>
<evidence type="ECO:0000256" key="1">
    <source>
        <dbReference type="ARBA" id="ARBA00022603"/>
    </source>
</evidence>
<feature type="domain" description="Methyltransferase" evidence="3">
    <location>
        <begin position="77"/>
        <end position="167"/>
    </location>
</feature>
<dbReference type="Gene3D" id="3.40.50.150">
    <property type="entry name" value="Vaccinia Virus protein VP39"/>
    <property type="match status" value="1"/>
</dbReference>
<dbReference type="SUPFAM" id="SSF53335">
    <property type="entry name" value="S-adenosyl-L-methionine-dependent methyltransferases"/>
    <property type="match status" value="1"/>
</dbReference>
<accession>A0A5Q4YYS4</accession>
<dbReference type="AlphaFoldDB" id="A0A5Q4YYS4"/>
<evidence type="ECO:0000256" key="2">
    <source>
        <dbReference type="ARBA" id="ARBA00022679"/>
    </source>
</evidence>
<keyword evidence="2" id="KW-0808">Transferase</keyword>
<name>A0A5Q4YYS4_9BURK</name>
<evidence type="ECO:0000259" key="3">
    <source>
        <dbReference type="Pfam" id="PF13649"/>
    </source>
</evidence>
<dbReference type="EMBL" id="LR699554">
    <property type="protein sequence ID" value="VVD34544.1"/>
    <property type="molecule type" value="Genomic_DNA"/>
</dbReference>
<dbReference type="PANTHER" id="PTHR44942">
    <property type="entry name" value="METHYLTRANSF_11 DOMAIN-CONTAINING PROTEIN"/>
    <property type="match status" value="1"/>
</dbReference>
<protein>
    <recommendedName>
        <fullName evidence="3">Methyltransferase domain-containing protein</fullName>
    </recommendedName>
</protein>
<sequence length="312" mass="34471">MATSAKIRRSNDNDVLFACLLPPTTCLELPMTAPIPFVPDRFKTNAAHYLAGRPPYSPQLIRRVAQSCELGGSHRLLDLGCGPGQLSLAFSSWVGSGLALDPEPEMLRIAAGLGAGIAPNIEYREGSSYDLAPTLGRFRLAVIGRAFHWMDRPDTLARLDELIEPEGAVALFSTAIVTEAPIAWLAPYHALVEEYAQSDPARMQRKSDDWESHDTVLAKSSFPALERVSIVETRRTSVESLIERPLSMSSLSRERLGERLDELQARIRQLLDAHATNGWVEERIESTALIARREASHRQGAVASLRRAREII</sequence>
<gene>
    <name evidence="4" type="ORF">PDMSB3_3260</name>
</gene>
<dbReference type="Proteomes" id="UP000325811">
    <property type="component" value="Chromosome II"/>
</dbReference>
<dbReference type="GO" id="GO:0032259">
    <property type="term" value="P:methylation"/>
    <property type="evidence" value="ECO:0007669"/>
    <property type="project" value="UniProtKB-KW"/>
</dbReference>
<proteinExistence type="predicted"/>
<dbReference type="Pfam" id="PF13649">
    <property type="entry name" value="Methyltransf_25"/>
    <property type="match status" value="1"/>
</dbReference>
<dbReference type="PANTHER" id="PTHR44942:SF4">
    <property type="entry name" value="METHYLTRANSFERASE TYPE 11 DOMAIN-CONTAINING PROTEIN"/>
    <property type="match status" value="1"/>
</dbReference>
<evidence type="ECO:0000313" key="5">
    <source>
        <dbReference type="Proteomes" id="UP000325811"/>
    </source>
</evidence>
<dbReference type="CDD" id="cd02440">
    <property type="entry name" value="AdoMet_MTases"/>
    <property type="match status" value="1"/>
</dbReference>
<organism evidence="4 5">
    <name type="scientific">Paraburkholderia dioscoreae</name>
    <dbReference type="NCBI Taxonomy" id="2604047"/>
    <lineage>
        <taxon>Bacteria</taxon>
        <taxon>Pseudomonadati</taxon>
        <taxon>Pseudomonadota</taxon>
        <taxon>Betaproteobacteria</taxon>
        <taxon>Burkholderiales</taxon>
        <taxon>Burkholderiaceae</taxon>
        <taxon>Paraburkholderia</taxon>
    </lineage>
</organism>
<dbReference type="GO" id="GO:0008168">
    <property type="term" value="F:methyltransferase activity"/>
    <property type="evidence" value="ECO:0007669"/>
    <property type="project" value="UniProtKB-KW"/>
</dbReference>
<dbReference type="InterPro" id="IPR041698">
    <property type="entry name" value="Methyltransf_25"/>
</dbReference>
<reference evidence="4 5" key="1">
    <citation type="submission" date="2019-08" db="EMBL/GenBank/DDBJ databases">
        <authorList>
            <person name="Herpell B J."/>
        </authorList>
    </citation>
    <scope>NUCLEOTIDE SEQUENCE [LARGE SCALE GENOMIC DNA]</scope>
    <source>
        <strain evidence="5">Msb3</strain>
    </source>
</reference>
<keyword evidence="1" id="KW-0489">Methyltransferase</keyword>
<dbReference type="InterPro" id="IPR029063">
    <property type="entry name" value="SAM-dependent_MTases_sf"/>
</dbReference>
<dbReference type="KEGG" id="pdio:PDMSB3_3260.1"/>